<dbReference type="RefSeq" id="WP_230497061.1">
    <property type="nucleotide sequence ID" value="NZ_CAKJTG010000013.1"/>
</dbReference>
<dbReference type="InterPro" id="IPR011990">
    <property type="entry name" value="TPR-like_helical_dom_sf"/>
</dbReference>
<comment type="caution">
    <text evidence="1">The sequence shown here is derived from an EMBL/GenBank/DDBJ whole genome shotgun (WGS) entry which is preliminary data.</text>
</comment>
<dbReference type="Gene3D" id="1.25.40.10">
    <property type="entry name" value="Tetratricopeptide repeat domain"/>
    <property type="match status" value="1"/>
</dbReference>
<evidence type="ECO:0000313" key="2">
    <source>
        <dbReference type="Proteomes" id="UP000789845"/>
    </source>
</evidence>
<dbReference type="Pfam" id="PF14559">
    <property type="entry name" value="TPR_19"/>
    <property type="match status" value="1"/>
</dbReference>
<evidence type="ECO:0000313" key="1">
    <source>
        <dbReference type="EMBL" id="CAG9608817.1"/>
    </source>
</evidence>
<gene>
    <name evidence="1" type="ORF">NEOCIP111885_02534</name>
</gene>
<sequence>MKKRKKNKPHKDNIFLFPNVDKLLMEKGLEKIKNKRFTEAIEFLENGRELAQENEEIALGLIIAYFEAGNLLAAKNLAQDSLHKGFSDYFQLFDVYIMILLQLNEYEEIVSTIQALIDEREVPLDKLDNFTKILEFSKRKIETEFSKTSQCSYDYDEGKDFDILQYKNLNDQFLAIAGLAHANVRVYLRGIKEYLQLDKGHPFLKTMLLQLLKEQEVSEELVLVKFNQTLSINPDQLVAIDLYLDSPDITNIFKRVIEQRNPTLYESIKAIMNRHSFLLFPIERVPQNPYIWAAAYHFIALEYHGETISIDKLAKKYEVEQEAISKTILFIRELEEISSPII</sequence>
<reference evidence="1" key="1">
    <citation type="submission" date="2021-10" db="EMBL/GenBank/DDBJ databases">
        <authorList>
            <person name="Criscuolo A."/>
        </authorList>
    </citation>
    <scope>NUCLEOTIDE SEQUENCE</scope>
    <source>
        <strain evidence="1">CIP111885</strain>
    </source>
</reference>
<dbReference type="AlphaFoldDB" id="A0A9C7LB57"/>
<dbReference type="EMBL" id="CAKJTG010000013">
    <property type="protein sequence ID" value="CAG9608817.1"/>
    <property type="molecule type" value="Genomic_DNA"/>
</dbReference>
<organism evidence="1 2">
    <name type="scientific">Pseudoneobacillus rhizosphaerae</name>
    <dbReference type="NCBI Taxonomy" id="2880968"/>
    <lineage>
        <taxon>Bacteria</taxon>
        <taxon>Bacillati</taxon>
        <taxon>Bacillota</taxon>
        <taxon>Bacilli</taxon>
        <taxon>Bacillales</taxon>
        <taxon>Bacillaceae</taxon>
        <taxon>Pseudoneobacillus</taxon>
    </lineage>
</organism>
<dbReference type="SUPFAM" id="SSF48452">
    <property type="entry name" value="TPR-like"/>
    <property type="match status" value="1"/>
</dbReference>
<proteinExistence type="predicted"/>
<protein>
    <recommendedName>
        <fullName evidence="3">Tetratricopeptide repeat protein</fullName>
    </recommendedName>
</protein>
<keyword evidence="2" id="KW-1185">Reference proteome</keyword>
<name>A0A9C7LB57_9BACI</name>
<evidence type="ECO:0008006" key="3">
    <source>
        <dbReference type="Google" id="ProtNLM"/>
    </source>
</evidence>
<dbReference type="Proteomes" id="UP000789845">
    <property type="component" value="Unassembled WGS sequence"/>
</dbReference>
<accession>A0A9C7LB57</accession>